<protein>
    <submittedName>
        <fullName evidence="2">Uncharacterized protein</fullName>
    </submittedName>
</protein>
<dbReference type="EMBL" id="JASCZI010272646">
    <property type="protein sequence ID" value="MED6223046.1"/>
    <property type="molecule type" value="Genomic_DNA"/>
</dbReference>
<organism evidence="2 3">
    <name type="scientific">Stylosanthes scabra</name>
    <dbReference type="NCBI Taxonomy" id="79078"/>
    <lineage>
        <taxon>Eukaryota</taxon>
        <taxon>Viridiplantae</taxon>
        <taxon>Streptophyta</taxon>
        <taxon>Embryophyta</taxon>
        <taxon>Tracheophyta</taxon>
        <taxon>Spermatophyta</taxon>
        <taxon>Magnoliopsida</taxon>
        <taxon>eudicotyledons</taxon>
        <taxon>Gunneridae</taxon>
        <taxon>Pentapetalae</taxon>
        <taxon>rosids</taxon>
        <taxon>fabids</taxon>
        <taxon>Fabales</taxon>
        <taxon>Fabaceae</taxon>
        <taxon>Papilionoideae</taxon>
        <taxon>50 kb inversion clade</taxon>
        <taxon>dalbergioids sensu lato</taxon>
        <taxon>Dalbergieae</taxon>
        <taxon>Pterocarpus clade</taxon>
        <taxon>Stylosanthes</taxon>
    </lineage>
</organism>
<sequence length="64" mass="7186">MTRNGKTLTKGSASTTAGSTARNLSQPLLRSCFRKRTVLFFKYGDAVLRAVLVDSYLRYFLSCF</sequence>
<keyword evidence="3" id="KW-1185">Reference proteome</keyword>
<feature type="region of interest" description="Disordered" evidence="1">
    <location>
        <begin position="1"/>
        <end position="21"/>
    </location>
</feature>
<dbReference type="Proteomes" id="UP001341840">
    <property type="component" value="Unassembled WGS sequence"/>
</dbReference>
<evidence type="ECO:0000256" key="1">
    <source>
        <dbReference type="SAM" id="MobiDB-lite"/>
    </source>
</evidence>
<accession>A0ABU6ZMP4</accession>
<name>A0ABU6ZMP4_9FABA</name>
<gene>
    <name evidence="2" type="ORF">PIB30_070210</name>
</gene>
<proteinExistence type="predicted"/>
<comment type="caution">
    <text evidence="2">The sequence shown here is derived from an EMBL/GenBank/DDBJ whole genome shotgun (WGS) entry which is preliminary data.</text>
</comment>
<evidence type="ECO:0000313" key="2">
    <source>
        <dbReference type="EMBL" id="MED6223046.1"/>
    </source>
</evidence>
<evidence type="ECO:0000313" key="3">
    <source>
        <dbReference type="Proteomes" id="UP001341840"/>
    </source>
</evidence>
<reference evidence="2 3" key="1">
    <citation type="journal article" date="2023" name="Plants (Basel)">
        <title>Bridging the Gap: Combining Genomics and Transcriptomics Approaches to Understand Stylosanthes scabra, an Orphan Legume from the Brazilian Caatinga.</title>
        <authorList>
            <person name="Ferreira-Neto J.R.C."/>
            <person name="da Silva M.D."/>
            <person name="Binneck E."/>
            <person name="de Melo N.F."/>
            <person name="da Silva R.H."/>
            <person name="de Melo A.L.T.M."/>
            <person name="Pandolfi V."/>
            <person name="Bustamante F.O."/>
            <person name="Brasileiro-Vidal A.C."/>
            <person name="Benko-Iseppon A.M."/>
        </authorList>
    </citation>
    <scope>NUCLEOTIDE SEQUENCE [LARGE SCALE GENOMIC DNA]</scope>
    <source>
        <tissue evidence="2">Leaves</tissue>
    </source>
</reference>